<reference evidence="5 17" key="9">
    <citation type="submission" date="2019-11" db="EMBL/GenBank/DDBJ databases">
        <title>Genomes of ocular Pseudomonas aeruginosa isolates.</title>
        <authorList>
            <person name="Khan M."/>
            <person name="Rice S.A."/>
            <person name="Willcox M.D.P."/>
            <person name="Stapleton F."/>
        </authorList>
    </citation>
    <scope>NUCLEOTIDE SEQUENCE [LARGE SCALE GENOMIC DNA]</scope>
    <source>
        <strain evidence="5 17">PA221</strain>
    </source>
</reference>
<dbReference type="EMBL" id="WOAD01000009">
    <property type="protein sequence ID" value="MUI35940.1"/>
    <property type="molecule type" value="Genomic_DNA"/>
</dbReference>
<accession>A0A1S1C7L1</accession>
<proteinExistence type="predicted"/>
<reference evidence="12" key="2">
    <citation type="submission" date="2015-06" db="EMBL/GenBank/DDBJ databases">
        <authorList>
            <person name="Radhakrishnan Rajesh"/>
            <person name="Underwood Anthony"/>
            <person name="Al-Shahib Ali"/>
        </authorList>
    </citation>
    <scope>NUCLEOTIDE SEQUENCE [LARGE SCALE GENOMIC DNA]</scope>
    <source>
        <strain evidence="12">P19_London_7_VIM_2_05_10</strain>
    </source>
</reference>
<reference evidence="9 15" key="7">
    <citation type="submission" date="2018-08" db="EMBL/GenBank/DDBJ databases">
        <title>Recombination of ecologically and evolutionarily significant loci maintains genetic cohesion in the Pseudomonas syringae species complex.</title>
        <authorList>
            <person name="Dillon M."/>
            <person name="Thakur S."/>
            <person name="Almeida R.N.D."/>
            <person name="Weir B.S."/>
            <person name="Guttman D.S."/>
        </authorList>
    </citation>
    <scope>NUCLEOTIDE SEQUENCE [LARGE SCALE GENOMIC DNA]</scope>
    <source>
        <strain evidence="9 15">ICMP 7846</strain>
    </source>
</reference>
<dbReference type="Proteomes" id="UP001297540">
    <property type="component" value="Chromosome"/>
</dbReference>
<reference evidence="6" key="10">
    <citation type="submission" date="2020-01" db="EMBL/GenBank/DDBJ databases">
        <title>Bacteria Cultured from War Wounds Associated with the Conflict in Eastern Ukraine.</title>
        <authorList>
            <person name="Snesrud E."/>
            <person name="Galac M.R."/>
            <person name="Mc Gann P."/>
            <person name="Valentine K."/>
            <person name="Viacheslav K."/>
        </authorList>
    </citation>
    <scope>NUCLEOTIDE SEQUENCE</scope>
    <source>
        <strain evidence="6">VNMU148</strain>
    </source>
</reference>
<reference evidence="4" key="1">
    <citation type="submission" date="2015-06" db="EMBL/GenBank/DDBJ databases">
        <authorList>
            <person name="Radhakrishnan R."/>
            <person name="Underwood A."/>
            <person name="Al-Shahib A."/>
        </authorList>
    </citation>
    <scope>NUCLEOTIDE SEQUENCE</scope>
    <source>
        <strain evidence="4">P19_London_7_VIM_2_05_10</strain>
    </source>
</reference>
<accession>A0A072ZRW9</accession>
<gene>
    <name evidence="11" type="primary">htpB</name>
    <name evidence="9" type="ORF">ALP65_00588</name>
    <name evidence="7" type="ORF">CAZ10_21920</name>
    <name evidence="8" type="ORF">DT376_05115</name>
    <name evidence="5" type="ORF">GNQ48_13055</name>
    <name evidence="6" type="ORF">GUL26_03370</name>
    <name evidence="10" type="ORF">IPC1295_29445</name>
    <name evidence="11" type="ORF">L4V69_11660</name>
    <name evidence="4" type="ORF">PAERUG_P19_London_7_VIM_2_05_10_00572</name>
</gene>
<dbReference type="Proteomes" id="UP000045039">
    <property type="component" value="Unassembled WGS sequence"/>
</dbReference>
<evidence type="ECO:0000313" key="12">
    <source>
        <dbReference type="Proteomes" id="UP000045039"/>
    </source>
</evidence>
<dbReference type="Proteomes" id="UP000284767">
    <property type="component" value="Unassembled WGS sequence"/>
</dbReference>
<evidence type="ECO:0000259" key="3">
    <source>
        <dbReference type="PROSITE" id="PS50894"/>
    </source>
</evidence>
<keyword evidence="2" id="KW-0597">Phosphoprotein</keyword>
<dbReference type="OMA" id="SCINIGA"/>
<evidence type="ECO:0000313" key="11">
    <source>
        <dbReference type="EMBL" id="WOS79778.1"/>
    </source>
</evidence>
<evidence type="ECO:0000313" key="10">
    <source>
        <dbReference type="EMBL" id="RPM05433.1"/>
    </source>
</evidence>
<dbReference type="EMBL" id="WXZT01000001">
    <property type="protein sequence ID" value="MZZ11282.1"/>
    <property type="molecule type" value="Genomic_DNA"/>
</dbReference>
<dbReference type="EMBL" id="NFFZ01000012">
    <property type="protein sequence ID" value="OTI58869.1"/>
    <property type="molecule type" value="Genomic_DNA"/>
</dbReference>
<dbReference type="Pfam" id="PF01627">
    <property type="entry name" value="Hpt"/>
    <property type="match status" value="1"/>
</dbReference>
<reference evidence="11" key="12">
    <citation type="submission" date="2023-10" db="EMBL/GenBank/DDBJ databases">
        <title>Pathogen: clinical or host-associated sample.</title>
        <authorList>
            <person name="Hergert J."/>
            <person name="Casey R."/>
            <person name="Wagner J."/>
            <person name="Young E.L."/>
            <person name="Oakeson K.F."/>
        </authorList>
    </citation>
    <scope>NUCLEOTIDE SEQUENCE</scope>
    <source>
        <strain evidence="11">2021CK-01020</strain>
    </source>
</reference>
<keyword evidence="10" id="KW-0808">Transferase</keyword>
<evidence type="ECO:0000313" key="14">
    <source>
        <dbReference type="Proteomes" id="UP000253594"/>
    </source>
</evidence>
<evidence type="ECO:0000313" key="13">
    <source>
        <dbReference type="Proteomes" id="UP000194857"/>
    </source>
</evidence>
<evidence type="ECO:0000313" key="6">
    <source>
        <dbReference type="EMBL" id="MZZ11282.1"/>
    </source>
</evidence>
<sequence>MSAPHLDDRVLASLQEVMEDEYPVLLDTFVLDSEERLRSLHAALQAGDAQALRHTAHSFKGGSSNMGAVLLAGYCKELEESARRGDLQRAPALIEQMEREFAIVRILFKQERQRYR</sequence>
<dbReference type="CDD" id="cd00088">
    <property type="entry name" value="HPT"/>
    <property type="match status" value="1"/>
</dbReference>
<dbReference type="GO" id="GO:0000160">
    <property type="term" value="P:phosphorelay signal transduction system"/>
    <property type="evidence" value="ECO:0007669"/>
    <property type="project" value="UniProtKB-KW"/>
</dbReference>
<dbReference type="Gene3D" id="1.20.120.160">
    <property type="entry name" value="HPT domain"/>
    <property type="match status" value="1"/>
</dbReference>
<dbReference type="Proteomes" id="UP000194857">
    <property type="component" value="Unassembled WGS sequence"/>
</dbReference>
<organism evidence="10 16">
    <name type="scientific">Pseudomonas aeruginosa</name>
    <dbReference type="NCBI Taxonomy" id="287"/>
    <lineage>
        <taxon>Bacteria</taxon>
        <taxon>Pseudomonadati</taxon>
        <taxon>Pseudomonadota</taxon>
        <taxon>Gammaproteobacteria</taxon>
        <taxon>Pseudomonadales</taxon>
        <taxon>Pseudomonadaceae</taxon>
        <taxon>Pseudomonas</taxon>
    </lineage>
</organism>
<evidence type="ECO:0000256" key="2">
    <source>
        <dbReference type="PROSITE-ProRule" id="PRU00110"/>
    </source>
</evidence>
<dbReference type="EMBL" id="RBSQ01000913">
    <property type="protein sequence ID" value="RMS50565.1"/>
    <property type="molecule type" value="Genomic_DNA"/>
</dbReference>
<dbReference type="KEGG" id="paeb:NCGM1900_2930"/>
<dbReference type="EMBL" id="NSNE01000025">
    <property type="protein sequence ID" value="RPM05433.1"/>
    <property type="molecule type" value="Genomic_DNA"/>
</dbReference>
<dbReference type="EMBL" id="CVVU01000022">
    <property type="protein sequence ID" value="CRO02132.1"/>
    <property type="molecule type" value="Genomic_DNA"/>
</dbReference>
<dbReference type="Proteomes" id="UP000270834">
    <property type="component" value="Unassembled WGS sequence"/>
</dbReference>
<evidence type="ECO:0000313" key="5">
    <source>
        <dbReference type="EMBL" id="MUI35940.1"/>
    </source>
</evidence>
<reference evidence="10 16" key="8">
    <citation type="submission" date="2019-01" db="EMBL/GenBank/DDBJ databases">
        <title>The Pseudomonas aeruginosa pan-genome provides new insights on its population structure, horizontal gene transfer and pathogenicity.</title>
        <authorList>
            <person name="Freschi L."/>
            <person name="Vincent A.T."/>
            <person name="Jeukens J."/>
            <person name="Emond-Rheault J.-G."/>
            <person name="Kukavica-Ibrulj I."/>
            <person name="Dupont M.-J."/>
            <person name="Charette S.J."/>
            <person name="Boyle B."/>
            <person name="Levesque R.C."/>
        </authorList>
    </citation>
    <scope>NUCLEOTIDE SEQUENCE [LARGE SCALE GENOMIC DNA]</scope>
    <source>
        <strain evidence="10 16">PA-W36</strain>
    </source>
</reference>
<feature type="modified residue" description="Phosphohistidine" evidence="2">
    <location>
        <position position="57"/>
    </location>
</feature>
<dbReference type="Proteomes" id="UP000644192">
    <property type="component" value="Unassembled WGS sequence"/>
</dbReference>
<evidence type="ECO:0000313" key="9">
    <source>
        <dbReference type="EMBL" id="RMS50565.1"/>
    </source>
</evidence>
<reference evidence="11" key="11">
    <citation type="submission" date="2023-06" db="EMBL/GenBank/DDBJ databases">
        <authorList>
            <consortium name="Clinical and Environmental Microbiology Branch: Whole genome sequencing antimicrobial resistance pathogens in the healthcare setting"/>
        </authorList>
    </citation>
    <scope>NUCLEOTIDE SEQUENCE</scope>
    <source>
        <strain evidence="11">2021CK-01020</strain>
    </source>
</reference>
<dbReference type="AlphaFoldDB" id="A0A072ZRW9"/>
<keyword evidence="10" id="KW-0418">Kinase</keyword>
<evidence type="ECO:0000313" key="17">
    <source>
        <dbReference type="Proteomes" id="UP000433532"/>
    </source>
</evidence>
<evidence type="ECO:0000313" key="8">
    <source>
        <dbReference type="EMBL" id="RCI75916.1"/>
    </source>
</evidence>
<evidence type="ECO:0000313" key="7">
    <source>
        <dbReference type="EMBL" id="OTI58869.1"/>
    </source>
</evidence>
<evidence type="ECO:0000313" key="16">
    <source>
        <dbReference type="Proteomes" id="UP000284767"/>
    </source>
</evidence>
<dbReference type="SUPFAM" id="SSF47226">
    <property type="entry name" value="Histidine-containing phosphotransfer domain, HPT domain"/>
    <property type="match status" value="1"/>
</dbReference>
<evidence type="ECO:0000256" key="1">
    <source>
        <dbReference type="ARBA" id="ARBA00023012"/>
    </source>
</evidence>
<reference evidence="13" key="4">
    <citation type="submission" date="2017-05" db="EMBL/GenBank/DDBJ databases">
        <authorList>
            <person name="Giani T."/>
            <person name="Arena F."/>
            <person name="Pollini S."/>
            <person name="Di Pilato V."/>
            <person name="D'Andrea M.M."/>
            <person name="Henrici De Angelis L."/>
            <person name="Bassetti M."/>
            <person name="Rossolini G.M."/>
        </authorList>
    </citation>
    <scope>NUCLEOTIDE SEQUENCE [LARGE SCALE GENOMIC DNA]</scope>
    <source>
        <strain evidence="13">S567_C10_BS</strain>
    </source>
</reference>
<dbReference type="EMBL" id="CP136986">
    <property type="protein sequence ID" value="WOS79778.1"/>
    <property type="molecule type" value="Genomic_DNA"/>
</dbReference>
<name>A0A072ZRW9_PSEAI</name>
<dbReference type="RefSeq" id="WP_003091725.1">
    <property type="nucleotide sequence ID" value="NZ_AP014622.1"/>
</dbReference>
<reference evidence="7" key="3">
    <citation type="submission" date="2017-05" db="EMBL/GenBank/DDBJ databases">
        <authorList>
            <person name="Song R."/>
            <person name="Chenine A.L."/>
            <person name="Ruprecht R.M."/>
        </authorList>
    </citation>
    <scope>NUCLEOTIDE SEQUENCE [LARGE SCALE GENOMIC DNA]</scope>
    <source>
        <strain evidence="7">S567_C10_BS</strain>
    </source>
</reference>
<keyword evidence="1" id="KW-0902">Two-component regulatory system</keyword>
<dbReference type="Proteomes" id="UP000433532">
    <property type="component" value="Unassembled WGS sequence"/>
</dbReference>
<dbReference type="PROSITE" id="PS50894">
    <property type="entry name" value="HPT"/>
    <property type="match status" value="1"/>
</dbReference>
<reference evidence="10 16" key="5">
    <citation type="submission" date="2017-08" db="EMBL/GenBank/DDBJ databases">
        <authorList>
            <person name="Feschi L."/>
            <person name="Jeukens J."/>
            <person name="Emond-Rheault J.-G."/>
            <person name="Kukavica-Ibrulj I."/>
            <person name="Boyle B."/>
            <person name="Levesque R.C."/>
        </authorList>
    </citation>
    <scope>NUCLEOTIDE SEQUENCE [LARGE SCALE GENOMIC DNA]</scope>
    <source>
        <strain evidence="10 16">PA-W36</strain>
    </source>
</reference>
<evidence type="ECO:0000313" key="15">
    <source>
        <dbReference type="Proteomes" id="UP000270834"/>
    </source>
</evidence>
<dbReference type="GO" id="GO:0004672">
    <property type="term" value="F:protein kinase activity"/>
    <property type="evidence" value="ECO:0007669"/>
    <property type="project" value="UniProtKB-ARBA"/>
</dbReference>
<evidence type="ECO:0000313" key="4">
    <source>
        <dbReference type="EMBL" id="CRO02132.1"/>
    </source>
</evidence>
<dbReference type="InterPro" id="IPR008207">
    <property type="entry name" value="Sig_transdc_His_kin_Hpt_dom"/>
</dbReference>
<dbReference type="Proteomes" id="UP000253594">
    <property type="component" value="Unassembled WGS sequence"/>
</dbReference>
<reference evidence="8 14" key="6">
    <citation type="submission" date="2018-07" db="EMBL/GenBank/DDBJ databases">
        <title>Mechanisms of high-level aminoglycoside resistance among Gram-negative pathogens in Brazil.</title>
        <authorList>
            <person name="Ballaben A.S."/>
            <person name="Darini A.L.C."/>
            <person name="Doi Y."/>
        </authorList>
    </citation>
    <scope>NUCLEOTIDE SEQUENCE [LARGE SCALE GENOMIC DNA]</scope>
    <source>
        <strain evidence="8 14">B2-305</strain>
    </source>
</reference>
<dbReference type="eggNOG" id="COG2198">
    <property type="taxonomic scope" value="Bacteria"/>
</dbReference>
<dbReference type="EMBL" id="QORE01000102">
    <property type="protein sequence ID" value="RCI75916.1"/>
    <property type="molecule type" value="Genomic_DNA"/>
</dbReference>
<dbReference type="InterPro" id="IPR036641">
    <property type="entry name" value="HPT_dom_sf"/>
</dbReference>
<feature type="domain" description="HPt" evidence="3">
    <location>
        <begin position="18"/>
        <end position="114"/>
    </location>
</feature>
<protein>
    <submittedName>
        <fullName evidence="10 11">Histidine kinase</fullName>
    </submittedName>
    <submittedName>
        <fullName evidence="4">Hpt domain protein</fullName>
    </submittedName>
    <submittedName>
        <fullName evidence="5">Hpt domain-containing protein</fullName>
    </submittedName>
</protein>